<evidence type="ECO:0000259" key="4">
    <source>
        <dbReference type="Pfam" id="PF05506"/>
    </source>
</evidence>
<sequence>MNSRRDFLKKTSLFAGMATMANVVPPSLLKAMSIEAAPGSTYKDAEHVVFLMQENRSFDHAFGTLKGVRGFNDPRVLKQTNGNPLWFQTNKAGQTFTPFRLDINNSKITWMGSLPHSWTDMVAARNNGKMDTWLEAKKAGRAYAQMPLTMGYFDRKDIPFYYALADAFTICDQHFCSTLTGTSPNRTAFWSGAIKENPHDENSTPHVFNGQIDYKNVGWKTYPERLEEAGVSWKVYQNELSVPVGFKNEEEDWLANFTDNSLEFFKQYNVRYHPAHVAYLNKQAALLPSEIQHLEAKSPKTVEEDKKLSEKKALLEKVTAATKVYHEKGFSELTDFEKSIHAKAFVTNIADPDYHQVESISYNDDGTDREMTVPKGDVLYQFRKDVAQGQLPTVSWLVAPCRFSDHPGSPWHGAWYISEVLDILTKNEEVWKKTIFILTYDESDGYFDHQSPFVPPHTNRPHTGKVSEGIHTTTEFSGLDPKKPQQEGSDSPIGLGFRVPMIVASPWSKGGYVNSQVFDHTSCLQFLEHFIAAKTGKVIKETNISDWRRHACGDLTSIFRTADSKPVNLESLERNKFIEHIYAARYKPLPGNFNAVTQQEINEAKKNGRVEKLYPSQEPGVKPSNALPYEHEVNLFELNNGILEMQFAAGKTLFGGKSAAGVFQVYVPGSFMVKNNGPAVEMNQWNFCVIPGDKLTYQWPITSFIGNHYQLDCYGANGFFRCFKGTKKASGLVVKVDAERLNYKKVSGNMAVNLLADRNMKVLVTDNAYGAARQVISLKKGSNQQLVLTTEQSGGWYDFTVRIEGDETFSQQYAGRVETGRESTSDPLMGRILAKK</sequence>
<dbReference type="InterPro" id="IPR008475">
    <property type="entry name" value="PLipase_C_C"/>
</dbReference>
<evidence type="ECO:0000256" key="2">
    <source>
        <dbReference type="ARBA" id="ARBA00012018"/>
    </source>
</evidence>
<evidence type="ECO:0000256" key="1">
    <source>
        <dbReference type="ARBA" id="ARBA00009717"/>
    </source>
</evidence>
<feature type="domain" description="Bacterial phospholipase C C-terminal" evidence="4">
    <location>
        <begin position="759"/>
        <end position="816"/>
    </location>
</feature>
<name>A0ABW9JLR7_9SPHI</name>
<dbReference type="InterPro" id="IPR006311">
    <property type="entry name" value="TAT_signal"/>
</dbReference>
<keyword evidence="3" id="KW-0378">Hydrolase</keyword>
<gene>
    <name evidence="5" type="ORF">E5L68_018535</name>
</gene>
<organism evidence="5 6">
    <name type="scientific">Pedobacter helvus</name>
    <dbReference type="NCBI Taxonomy" id="2563444"/>
    <lineage>
        <taxon>Bacteria</taxon>
        <taxon>Pseudomonadati</taxon>
        <taxon>Bacteroidota</taxon>
        <taxon>Sphingobacteriia</taxon>
        <taxon>Sphingobacteriales</taxon>
        <taxon>Sphingobacteriaceae</taxon>
        <taxon>Pedobacter</taxon>
    </lineage>
</organism>
<dbReference type="SUPFAM" id="SSF53649">
    <property type="entry name" value="Alkaline phosphatase-like"/>
    <property type="match status" value="1"/>
</dbReference>
<dbReference type="Proteomes" id="UP001517367">
    <property type="component" value="Unassembled WGS sequence"/>
</dbReference>
<reference evidence="5 6" key="1">
    <citation type="submission" date="2024-12" db="EMBL/GenBank/DDBJ databases">
        <authorList>
            <person name="Hu S."/>
        </authorList>
    </citation>
    <scope>NUCLEOTIDE SEQUENCE [LARGE SCALE GENOMIC DNA]</scope>
    <source>
        <strain evidence="5 6">P-25</strain>
    </source>
</reference>
<dbReference type="Pfam" id="PF04185">
    <property type="entry name" value="Phosphoesterase"/>
    <property type="match status" value="2"/>
</dbReference>
<dbReference type="PANTHER" id="PTHR31956:SF1">
    <property type="entry name" value="NON-SPECIFIC PHOSPHOLIPASE C1"/>
    <property type="match status" value="1"/>
</dbReference>
<dbReference type="InterPro" id="IPR007312">
    <property type="entry name" value="Phosphoesterase"/>
</dbReference>
<dbReference type="InterPro" id="IPR017850">
    <property type="entry name" value="Alkaline_phosphatase_core_sf"/>
</dbReference>
<dbReference type="Gene3D" id="3.40.720.10">
    <property type="entry name" value="Alkaline Phosphatase, subunit A"/>
    <property type="match status" value="2"/>
</dbReference>
<evidence type="ECO:0000313" key="6">
    <source>
        <dbReference type="Proteomes" id="UP001517367"/>
    </source>
</evidence>
<comment type="caution">
    <text evidence="5">The sequence shown here is derived from an EMBL/GenBank/DDBJ whole genome shotgun (WGS) entry which is preliminary data.</text>
</comment>
<dbReference type="Pfam" id="PF05506">
    <property type="entry name" value="PLipase_C_C"/>
    <property type="match status" value="2"/>
</dbReference>
<keyword evidence="6" id="KW-1185">Reference proteome</keyword>
<feature type="domain" description="Bacterial phospholipase C C-terminal" evidence="4">
    <location>
        <begin position="623"/>
        <end position="725"/>
    </location>
</feature>
<accession>A0ABW9JLR7</accession>
<evidence type="ECO:0000313" key="5">
    <source>
        <dbReference type="EMBL" id="MFN0293389.1"/>
    </source>
</evidence>
<comment type="similarity">
    <text evidence="1">Belongs to the bacterial phospholipase C family.</text>
</comment>
<dbReference type="InterPro" id="IPR017767">
    <property type="entry name" value="PC-PLC"/>
</dbReference>
<dbReference type="PROSITE" id="PS51318">
    <property type="entry name" value="TAT"/>
    <property type="match status" value="1"/>
</dbReference>
<dbReference type="EC" id="3.1.4.3" evidence="2"/>
<proteinExistence type="inferred from homology"/>
<dbReference type="PANTHER" id="PTHR31956">
    <property type="entry name" value="NON-SPECIFIC PHOSPHOLIPASE C4-RELATED"/>
    <property type="match status" value="1"/>
</dbReference>
<dbReference type="NCBIfam" id="TIGR03396">
    <property type="entry name" value="PC_PLC"/>
    <property type="match status" value="1"/>
</dbReference>
<evidence type="ECO:0000256" key="3">
    <source>
        <dbReference type="ARBA" id="ARBA00022801"/>
    </source>
</evidence>
<dbReference type="EMBL" id="SRMP02000049">
    <property type="protein sequence ID" value="MFN0293389.1"/>
    <property type="molecule type" value="Genomic_DNA"/>
</dbReference>
<protein>
    <recommendedName>
        <fullName evidence="2">phospholipase C</fullName>
        <ecNumber evidence="2">3.1.4.3</ecNumber>
    </recommendedName>
</protein>
<dbReference type="RefSeq" id="WP_171046942.1">
    <property type="nucleotide sequence ID" value="NZ_SRMP02000049.1"/>
</dbReference>